<dbReference type="STRING" id="1572751.PK98_13130"/>
<dbReference type="Pfam" id="PF10082">
    <property type="entry name" value="BBP2_2"/>
    <property type="match status" value="1"/>
</dbReference>
<name>A0A0B2BYS4_9SPHN</name>
<organism evidence="1 2">
    <name type="scientific">Croceibacterium mercuriale</name>
    <dbReference type="NCBI Taxonomy" id="1572751"/>
    <lineage>
        <taxon>Bacteria</taxon>
        <taxon>Pseudomonadati</taxon>
        <taxon>Pseudomonadota</taxon>
        <taxon>Alphaproteobacteria</taxon>
        <taxon>Sphingomonadales</taxon>
        <taxon>Erythrobacteraceae</taxon>
        <taxon>Croceibacterium</taxon>
    </lineage>
</organism>
<keyword evidence="2" id="KW-1185">Reference proteome</keyword>
<dbReference type="InterPro" id="IPR018759">
    <property type="entry name" value="BBP2_2"/>
</dbReference>
<accession>A0A0B2BYS4</accession>
<dbReference type="EMBL" id="JTDN01000002">
    <property type="protein sequence ID" value="KHL24826.1"/>
    <property type="molecule type" value="Genomic_DNA"/>
</dbReference>
<evidence type="ECO:0000313" key="2">
    <source>
        <dbReference type="Proteomes" id="UP000030988"/>
    </source>
</evidence>
<evidence type="ECO:0000313" key="1">
    <source>
        <dbReference type="EMBL" id="KHL24826.1"/>
    </source>
</evidence>
<dbReference type="Proteomes" id="UP000030988">
    <property type="component" value="Unassembled WGS sequence"/>
</dbReference>
<sequence length="416" mass="45550">MQAQGQALVQDGIIIDPVLPLDYDQDRNLSLREQILLEYGPLGIRRGTLLILPRVGTGIGASDNPFLAGGDPDGDIYARISPGVDVRSDWARHRIDLNASAVLTRFASEQRLNRNEWDLGASGRLDLSDYANLGAEARVSRVQEEPFTSGLDAATAILSRYRRAFGALRAARQAGRTRLSATAAVEDYSFADLEQDDGVRISQAARDRRDFTGAAQAEYAFTPGGVVYLQGNYVVTDYQFPGTTLEPARDSQSWRLLAGVNADLPGRFRGTIAAGYTRRGFDDPAYEPISGLSAQGELTWFADPLTNVTVRGRRLLQEAPIGGDAFFENSARLTVERAVRRNLLLGVSGYAGQINYVRSPLDFRVRQAGASAEYFAPRWYDLRLGLTYTRRNASPATIGVADFDELAALLTLTIHP</sequence>
<reference evidence="1 2" key="1">
    <citation type="submission" date="2014-11" db="EMBL/GenBank/DDBJ databases">
        <title>Draft genome sequence of Kirrobacter mercurialis.</title>
        <authorList>
            <person name="Coil D.A."/>
            <person name="Eisen J.A."/>
        </authorList>
    </citation>
    <scope>NUCLEOTIDE SEQUENCE [LARGE SCALE GENOMIC DNA]</scope>
    <source>
        <strain evidence="1 2">Coronado</strain>
    </source>
</reference>
<proteinExistence type="predicted"/>
<comment type="caution">
    <text evidence="1">The sequence shown here is derived from an EMBL/GenBank/DDBJ whole genome shotgun (WGS) entry which is preliminary data.</text>
</comment>
<protein>
    <submittedName>
        <fullName evidence="1">Uncharacterized protein</fullName>
    </submittedName>
</protein>
<gene>
    <name evidence="1" type="ORF">PK98_13130</name>
</gene>
<dbReference type="AlphaFoldDB" id="A0A0B2BYS4"/>